<keyword evidence="4" id="KW-1185">Reference proteome</keyword>
<proteinExistence type="predicted"/>
<evidence type="ECO:0000259" key="2">
    <source>
        <dbReference type="Pfam" id="PF08268"/>
    </source>
</evidence>
<accession>A0ABC8J3I5</accession>
<sequence>MSFRGTNKAGEIIIVPSVVSAVKVQSFYIFYYNVRTNNVKRVRLLGIGDNEEFRCSYGFVDYECFVCVTPHHVDSIAFFKNHVTLSLTYVRELGELSLTLRSME</sequence>
<gene>
    <name evidence="3" type="ORF">ERUC_LOCUS3218</name>
</gene>
<feature type="domain" description="F-box associated beta-propeller type 3" evidence="2">
    <location>
        <begin position="2"/>
        <end position="62"/>
    </location>
</feature>
<keyword evidence="1" id="KW-0472">Membrane</keyword>
<dbReference type="Proteomes" id="UP001642260">
    <property type="component" value="Unassembled WGS sequence"/>
</dbReference>
<keyword evidence="1" id="KW-0812">Transmembrane</keyword>
<dbReference type="Pfam" id="PF08268">
    <property type="entry name" value="FBA_3"/>
    <property type="match status" value="1"/>
</dbReference>
<evidence type="ECO:0000313" key="3">
    <source>
        <dbReference type="EMBL" id="CAH8302543.1"/>
    </source>
</evidence>
<dbReference type="EMBL" id="CAKOAT010056933">
    <property type="protein sequence ID" value="CAH8302543.1"/>
    <property type="molecule type" value="Genomic_DNA"/>
</dbReference>
<reference evidence="3 4" key="1">
    <citation type="submission" date="2022-03" db="EMBL/GenBank/DDBJ databases">
        <authorList>
            <person name="Macdonald S."/>
            <person name="Ahmed S."/>
            <person name="Newling K."/>
        </authorList>
    </citation>
    <scope>NUCLEOTIDE SEQUENCE [LARGE SCALE GENOMIC DNA]</scope>
</reference>
<comment type="caution">
    <text evidence="3">The sequence shown here is derived from an EMBL/GenBank/DDBJ whole genome shotgun (WGS) entry which is preliminary data.</text>
</comment>
<dbReference type="AlphaFoldDB" id="A0ABC8J3I5"/>
<name>A0ABC8J3I5_ERUVS</name>
<organism evidence="3 4">
    <name type="scientific">Eruca vesicaria subsp. sativa</name>
    <name type="common">Garden rocket</name>
    <name type="synonym">Eruca sativa</name>
    <dbReference type="NCBI Taxonomy" id="29727"/>
    <lineage>
        <taxon>Eukaryota</taxon>
        <taxon>Viridiplantae</taxon>
        <taxon>Streptophyta</taxon>
        <taxon>Embryophyta</taxon>
        <taxon>Tracheophyta</taxon>
        <taxon>Spermatophyta</taxon>
        <taxon>Magnoliopsida</taxon>
        <taxon>eudicotyledons</taxon>
        <taxon>Gunneridae</taxon>
        <taxon>Pentapetalae</taxon>
        <taxon>rosids</taxon>
        <taxon>malvids</taxon>
        <taxon>Brassicales</taxon>
        <taxon>Brassicaceae</taxon>
        <taxon>Brassiceae</taxon>
        <taxon>Eruca</taxon>
    </lineage>
</organism>
<keyword evidence="1" id="KW-1133">Transmembrane helix</keyword>
<dbReference type="InterPro" id="IPR013187">
    <property type="entry name" value="F-box-assoc_dom_typ3"/>
</dbReference>
<protein>
    <recommendedName>
        <fullName evidence="2">F-box associated beta-propeller type 3 domain-containing protein</fullName>
    </recommendedName>
</protein>
<feature type="transmembrane region" description="Helical" evidence="1">
    <location>
        <begin position="12"/>
        <end position="34"/>
    </location>
</feature>
<evidence type="ECO:0000313" key="4">
    <source>
        <dbReference type="Proteomes" id="UP001642260"/>
    </source>
</evidence>
<evidence type="ECO:0000256" key="1">
    <source>
        <dbReference type="SAM" id="Phobius"/>
    </source>
</evidence>